<feature type="transmembrane region" description="Helical" evidence="7">
    <location>
        <begin position="76"/>
        <end position="95"/>
    </location>
</feature>
<keyword evidence="9" id="KW-1185">Reference proteome</keyword>
<feature type="transmembrane region" description="Helical" evidence="7">
    <location>
        <begin position="305"/>
        <end position="322"/>
    </location>
</feature>
<dbReference type="PANTHER" id="PTHR39087">
    <property type="entry name" value="UPF0104 MEMBRANE PROTEIN MJ1595"/>
    <property type="match status" value="1"/>
</dbReference>
<keyword evidence="4 7" id="KW-0812">Transmembrane</keyword>
<dbReference type="AlphaFoldDB" id="A0A0E3WVD6"/>
<dbReference type="InterPro" id="IPR022791">
    <property type="entry name" value="L-PG_synthase/AglD"/>
</dbReference>
<evidence type="ECO:0000256" key="2">
    <source>
        <dbReference type="ARBA" id="ARBA00011061"/>
    </source>
</evidence>
<gene>
    <name evidence="8" type="ORF">MSHOH_3107</name>
</gene>
<evidence type="ECO:0000256" key="3">
    <source>
        <dbReference type="ARBA" id="ARBA00022475"/>
    </source>
</evidence>
<name>A0A0E3WVD6_9EURY</name>
<keyword evidence="5 7" id="KW-1133">Transmembrane helix</keyword>
<dbReference type="EMBL" id="CP009516">
    <property type="protein sequence ID" value="AKB79590.1"/>
    <property type="molecule type" value="Genomic_DNA"/>
</dbReference>
<feature type="transmembrane region" description="Helical" evidence="7">
    <location>
        <begin position="148"/>
        <end position="172"/>
    </location>
</feature>
<protein>
    <recommendedName>
        <fullName evidence="10">Dolichol-P-glucose synthetase</fullName>
    </recommendedName>
</protein>
<sequence length="356" mass="40663">MELIYIRRKIDIYHFDCYSRFYSQYPSGLGENGQLLMKYITGKKFITVLATFLLLGIILSQIRIEDLIATIKNIDKTYLVLGFFLYVLSYLLRGLRFHILLDKKISLTDLFHIVCVHNMVNSILPARSGELSYIYILKKYHDKSTGEGVATLMVARVLDFITISLLFFMSSLFVHDFPETFSSIIWLVVLFTALLAVFLIILLYAGDIFLKFANAVFKTLKLNKHGLVNFFSRKAIEIVDSFKNIKNSGKMIELFIISFTIWITLYFLNYTLIKSLSINIGFFEVLLASTFVVFMSILPIQGMGGFGTYEVGWAIGFVGIGLSKELAINSGIVVHIIGIVYYVLLGFYGYQYLCKK</sequence>
<evidence type="ECO:0000256" key="7">
    <source>
        <dbReference type="SAM" id="Phobius"/>
    </source>
</evidence>
<dbReference type="Proteomes" id="UP000033101">
    <property type="component" value="Chromosome"/>
</dbReference>
<feature type="transmembrane region" description="Helical" evidence="7">
    <location>
        <begin position="276"/>
        <end position="298"/>
    </location>
</feature>
<evidence type="ECO:0000313" key="8">
    <source>
        <dbReference type="EMBL" id="AKB79590.1"/>
    </source>
</evidence>
<evidence type="ECO:0000256" key="6">
    <source>
        <dbReference type="ARBA" id="ARBA00023136"/>
    </source>
</evidence>
<reference evidence="8 9" key="1">
    <citation type="submission" date="2014-07" db="EMBL/GenBank/DDBJ databases">
        <title>Methanogenic archaea and the global carbon cycle.</title>
        <authorList>
            <person name="Henriksen J.R."/>
            <person name="Luke J."/>
            <person name="Reinhart S."/>
            <person name="Benedict M.N."/>
            <person name="Youngblut N.D."/>
            <person name="Metcalf M.E."/>
            <person name="Whitaker R.J."/>
            <person name="Metcalf W.W."/>
        </authorList>
    </citation>
    <scope>NUCLEOTIDE SEQUENCE [LARGE SCALE GENOMIC DNA]</scope>
    <source>
        <strain evidence="8 9">HB-1</strain>
    </source>
</reference>
<dbReference type="NCBIfam" id="TIGR00374">
    <property type="entry name" value="flippase-like domain"/>
    <property type="match status" value="1"/>
</dbReference>
<evidence type="ECO:0000256" key="1">
    <source>
        <dbReference type="ARBA" id="ARBA00004651"/>
    </source>
</evidence>
<dbReference type="PATRIC" id="fig|1434110.4.peg.4004"/>
<dbReference type="GO" id="GO:0005886">
    <property type="term" value="C:plasma membrane"/>
    <property type="evidence" value="ECO:0007669"/>
    <property type="project" value="UniProtKB-SubCell"/>
</dbReference>
<evidence type="ECO:0008006" key="10">
    <source>
        <dbReference type="Google" id="ProtNLM"/>
    </source>
</evidence>
<evidence type="ECO:0000256" key="5">
    <source>
        <dbReference type="ARBA" id="ARBA00022989"/>
    </source>
</evidence>
<organism evidence="8 9">
    <name type="scientific">Methanosarcina horonobensis HB-1 = JCM 15518</name>
    <dbReference type="NCBI Taxonomy" id="1434110"/>
    <lineage>
        <taxon>Archaea</taxon>
        <taxon>Methanobacteriati</taxon>
        <taxon>Methanobacteriota</taxon>
        <taxon>Stenosarchaea group</taxon>
        <taxon>Methanomicrobia</taxon>
        <taxon>Methanosarcinales</taxon>
        <taxon>Methanosarcinaceae</taxon>
        <taxon>Methanosarcina</taxon>
    </lineage>
</organism>
<evidence type="ECO:0000313" key="9">
    <source>
        <dbReference type="Proteomes" id="UP000033101"/>
    </source>
</evidence>
<dbReference type="Pfam" id="PF03706">
    <property type="entry name" value="LPG_synthase_TM"/>
    <property type="match status" value="1"/>
</dbReference>
<dbReference type="STRING" id="1434110.MSHOH_3107"/>
<feature type="transmembrane region" description="Helical" evidence="7">
    <location>
        <begin position="45"/>
        <end position="64"/>
    </location>
</feature>
<accession>A0A0E3WVD6</accession>
<feature type="transmembrane region" description="Helical" evidence="7">
    <location>
        <begin position="251"/>
        <end position="270"/>
    </location>
</feature>
<comment type="similarity">
    <text evidence="2">Belongs to the UPF0104 family.</text>
</comment>
<feature type="transmembrane region" description="Helical" evidence="7">
    <location>
        <begin position="184"/>
        <end position="205"/>
    </location>
</feature>
<dbReference type="PANTHER" id="PTHR39087:SF2">
    <property type="entry name" value="UPF0104 MEMBRANE PROTEIN MJ1595"/>
    <property type="match status" value="1"/>
</dbReference>
<evidence type="ECO:0000256" key="4">
    <source>
        <dbReference type="ARBA" id="ARBA00022692"/>
    </source>
</evidence>
<comment type="subcellular location">
    <subcellularLocation>
        <location evidence="1">Cell membrane</location>
        <topology evidence="1">Multi-pass membrane protein</topology>
    </subcellularLocation>
</comment>
<dbReference type="HOGENOM" id="CLU_048072_3_2_2"/>
<feature type="transmembrane region" description="Helical" evidence="7">
    <location>
        <begin position="328"/>
        <end position="350"/>
    </location>
</feature>
<dbReference type="KEGG" id="mhor:MSHOH_3107"/>
<keyword evidence="6 7" id="KW-0472">Membrane</keyword>
<keyword evidence="3" id="KW-1003">Cell membrane</keyword>
<proteinExistence type="inferred from homology"/>